<dbReference type="Pfam" id="PF00364">
    <property type="entry name" value="Biotin_lipoyl"/>
    <property type="match status" value="1"/>
</dbReference>
<feature type="domain" description="Lipoyl-binding" evidence="6">
    <location>
        <begin position="86"/>
        <end position="162"/>
    </location>
</feature>
<dbReference type="UniPathway" id="UPA00094"/>
<dbReference type="CDD" id="cd06850">
    <property type="entry name" value="biotinyl_domain"/>
    <property type="match status" value="1"/>
</dbReference>
<dbReference type="InterPro" id="IPR000089">
    <property type="entry name" value="Biotin_lipoyl"/>
</dbReference>
<dbReference type="GO" id="GO:0009317">
    <property type="term" value="C:acetyl-CoA carboxylase complex"/>
    <property type="evidence" value="ECO:0007669"/>
    <property type="project" value="InterPro"/>
</dbReference>
<dbReference type="SUPFAM" id="SSF51230">
    <property type="entry name" value="Single hybrid motif"/>
    <property type="match status" value="1"/>
</dbReference>
<keyword evidence="4" id="KW-0443">Lipid metabolism</keyword>
<dbReference type="InterPro" id="IPR011053">
    <property type="entry name" value="Single_hybrid_motif"/>
</dbReference>
<feature type="region of interest" description="Disordered" evidence="5">
    <location>
        <begin position="58"/>
        <end position="89"/>
    </location>
</feature>
<evidence type="ECO:0000256" key="1">
    <source>
        <dbReference type="ARBA" id="ARBA00003761"/>
    </source>
</evidence>
<dbReference type="PANTHER" id="PTHR45266">
    <property type="entry name" value="OXALOACETATE DECARBOXYLASE ALPHA CHAIN"/>
    <property type="match status" value="1"/>
</dbReference>
<feature type="compositionally biased region" description="Low complexity" evidence="5">
    <location>
        <begin position="58"/>
        <end position="74"/>
    </location>
</feature>
<evidence type="ECO:0000256" key="5">
    <source>
        <dbReference type="SAM" id="MobiDB-lite"/>
    </source>
</evidence>
<evidence type="ECO:0000259" key="6">
    <source>
        <dbReference type="PROSITE" id="PS50968"/>
    </source>
</evidence>
<dbReference type="EMBL" id="CP027806">
    <property type="protein sequence ID" value="AXJ00433.1"/>
    <property type="molecule type" value="Genomic_DNA"/>
</dbReference>
<dbReference type="Gene3D" id="2.40.50.100">
    <property type="match status" value="1"/>
</dbReference>
<dbReference type="Proteomes" id="UP000254808">
    <property type="component" value="Chromosome"/>
</dbReference>
<evidence type="ECO:0000256" key="4">
    <source>
        <dbReference type="RuleBase" id="RU364072"/>
    </source>
</evidence>
<keyword evidence="4" id="KW-0444">Lipid biosynthesis</keyword>
<dbReference type="NCBIfam" id="TIGR00531">
    <property type="entry name" value="BCCP"/>
    <property type="match status" value="1"/>
</dbReference>
<evidence type="ECO:0000313" key="7">
    <source>
        <dbReference type="EMBL" id="AXJ00433.1"/>
    </source>
</evidence>
<dbReference type="GO" id="GO:0003989">
    <property type="term" value="F:acetyl-CoA carboxylase activity"/>
    <property type="evidence" value="ECO:0007669"/>
    <property type="project" value="InterPro"/>
</dbReference>
<keyword evidence="3 4" id="KW-0092">Biotin</keyword>
<gene>
    <name evidence="7" type="ORF">CYPRO_1169</name>
</gene>
<keyword evidence="4" id="KW-0276">Fatty acid metabolism</keyword>
<dbReference type="KEGG" id="cprv:CYPRO_1169"/>
<dbReference type="PRINTS" id="PR01071">
    <property type="entry name" value="ACOABIOTINCC"/>
</dbReference>
<dbReference type="RefSeq" id="WP_114983711.1">
    <property type="nucleotide sequence ID" value="NZ_CP027806.1"/>
</dbReference>
<reference evidence="7 8" key="1">
    <citation type="submission" date="2018-03" db="EMBL/GenBank/DDBJ databases">
        <title>Phenotypic and genomic properties of Cyclonatronum proteinivorum gen. nov., sp. nov., a haloalkaliphilic bacteroidete from soda lakes possessing Na+-translocating rhodopsin.</title>
        <authorList>
            <person name="Toshchakov S.V."/>
            <person name="Korzhenkov A."/>
            <person name="Samarov N.I."/>
            <person name="Kublanov I.V."/>
            <person name="Muntyan M.S."/>
            <person name="Sorokin D.Y."/>
        </authorList>
    </citation>
    <scope>NUCLEOTIDE SEQUENCE [LARGE SCALE GENOMIC DNA]</scope>
    <source>
        <strain evidence="7 8">Omega</strain>
    </source>
</reference>
<name>A0A345UIY1_9BACT</name>
<dbReference type="PANTHER" id="PTHR45266:SF3">
    <property type="entry name" value="OXALOACETATE DECARBOXYLASE ALPHA CHAIN"/>
    <property type="match status" value="1"/>
</dbReference>
<dbReference type="FunFam" id="2.40.50.100:FF:000003">
    <property type="entry name" value="Acetyl-CoA carboxylase biotin carboxyl carrier protein"/>
    <property type="match status" value="1"/>
</dbReference>
<dbReference type="PROSITE" id="PS50968">
    <property type="entry name" value="BIOTINYL_LIPOYL"/>
    <property type="match status" value="1"/>
</dbReference>
<dbReference type="OrthoDB" id="9811735at2"/>
<organism evidence="7 8">
    <name type="scientific">Cyclonatronum proteinivorum</name>
    <dbReference type="NCBI Taxonomy" id="1457365"/>
    <lineage>
        <taxon>Bacteria</taxon>
        <taxon>Pseudomonadati</taxon>
        <taxon>Balneolota</taxon>
        <taxon>Balneolia</taxon>
        <taxon>Balneolales</taxon>
        <taxon>Cyclonatronaceae</taxon>
        <taxon>Cyclonatronum</taxon>
    </lineage>
</organism>
<protein>
    <recommendedName>
        <fullName evidence="2 4">Biotin carboxyl carrier protein of acetyl-CoA carboxylase</fullName>
    </recommendedName>
</protein>
<proteinExistence type="predicted"/>
<keyword evidence="4" id="KW-0275">Fatty acid biosynthesis</keyword>
<dbReference type="InterPro" id="IPR001249">
    <property type="entry name" value="AcCoA_biotinCC"/>
</dbReference>
<evidence type="ECO:0000313" key="8">
    <source>
        <dbReference type="Proteomes" id="UP000254808"/>
    </source>
</evidence>
<dbReference type="AlphaFoldDB" id="A0A345UIY1"/>
<dbReference type="InterPro" id="IPR050709">
    <property type="entry name" value="Biotin_Carboxyl_Carrier/Decarb"/>
</dbReference>
<comment type="function">
    <text evidence="1 4">This protein is a component of the acetyl coenzyme A carboxylase complex; first, biotin carboxylase catalyzes the carboxylation of the carrier protein and then the transcarboxylase transfers the carboxyl group to form malonyl-CoA.</text>
</comment>
<keyword evidence="8" id="KW-1185">Reference proteome</keyword>
<evidence type="ECO:0000256" key="3">
    <source>
        <dbReference type="ARBA" id="ARBA00023267"/>
    </source>
</evidence>
<sequence>MDLKVIEKLLKLIDSSELNEVSIEEGELKVKVKKYAEPAPAPREQVIYTAAPAATAPAAPAAAPAPAAQAPAAPEAKEAAAPETGGQTIKSPIVGTYYAAPSPDDPDFVKVGDTVKKGDVLCIVEAMKIMNEIESEVSGKVVKILASNAQPVEFDQPLFIIETN</sequence>
<accession>A0A345UIY1</accession>
<dbReference type="GO" id="GO:0006633">
    <property type="term" value="P:fatty acid biosynthetic process"/>
    <property type="evidence" value="ECO:0007669"/>
    <property type="project" value="UniProtKB-UniPathway"/>
</dbReference>
<comment type="pathway">
    <text evidence="4">Lipid metabolism; fatty acid biosynthesis.</text>
</comment>
<evidence type="ECO:0000256" key="2">
    <source>
        <dbReference type="ARBA" id="ARBA00017562"/>
    </source>
</evidence>